<dbReference type="Proteomes" id="UP000689195">
    <property type="component" value="Unassembled WGS sequence"/>
</dbReference>
<gene>
    <name evidence="1" type="ORF">PPENT_87.1.T0510182</name>
</gene>
<evidence type="ECO:0000313" key="2">
    <source>
        <dbReference type="Proteomes" id="UP000689195"/>
    </source>
</evidence>
<organism evidence="1 2">
    <name type="scientific">Paramecium pentaurelia</name>
    <dbReference type="NCBI Taxonomy" id="43138"/>
    <lineage>
        <taxon>Eukaryota</taxon>
        <taxon>Sar</taxon>
        <taxon>Alveolata</taxon>
        <taxon>Ciliophora</taxon>
        <taxon>Intramacronucleata</taxon>
        <taxon>Oligohymenophorea</taxon>
        <taxon>Peniculida</taxon>
        <taxon>Parameciidae</taxon>
        <taxon>Paramecium</taxon>
    </lineage>
</organism>
<protein>
    <submittedName>
        <fullName evidence="1">Uncharacterized protein</fullName>
    </submittedName>
</protein>
<accession>A0A8S1V1I2</accession>
<evidence type="ECO:0000313" key="1">
    <source>
        <dbReference type="EMBL" id="CAD8169659.1"/>
    </source>
</evidence>
<sequence>MQYTDNQQSSYQFYKNRCKHQMKMECLRITPHCFLV</sequence>
<keyword evidence="2" id="KW-1185">Reference proteome</keyword>
<proteinExistence type="predicted"/>
<dbReference type="AlphaFoldDB" id="A0A8S1V1I2"/>
<reference evidence="1" key="1">
    <citation type="submission" date="2021-01" db="EMBL/GenBank/DDBJ databases">
        <authorList>
            <consortium name="Genoscope - CEA"/>
            <person name="William W."/>
        </authorList>
    </citation>
    <scope>NUCLEOTIDE SEQUENCE</scope>
</reference>
<name>A0A8S1V1I2_9CILI</name>
<comment type="caution">
    <text evidence="1">The sequence shown here is derived from an EMBL/GenBank/DDBJ whole genome shotgun (WGS) entry which is preliminary data.</text>
</comment>
<dbReference type="EMBL" id="CAJJDO010000051">
    <property type="protein sequence ID" value="CAD8169659.1"/>
    <property type="molecule type" value="Genomic_DNA"/>
</dbReference>